<dbReference type="EMBL" id="OV651818">
    <property type="protein sequence ID" value="CAH1112175.1"/>
    <property type="molecule type" value="Genomic_DNA"/>
</dbReference>
<dbReference type="InterPro" id="IPR013083">
    <property type="entry name" value="Znf_RING/FYVE/PHD"/>
</dbReference>
<evidence type="ECO:0000313" key="6">
    <source>
        <dbReference type="Proteomes" id="UP001153636"/>
    </source>
</evidence>
<dbReference type="AlphaFoldDB" id="A0A9P0GDW6"/>
<sequence>MKKRDENLIGCEGPCGSWFHPECYLMDNNDFKVIHKLKNIYFICNSCKTKIEIVDKKDNENQKRKISNIDSNFSKLITEQVTKAIFDQFRDEITQKLESCFEAIQEKIKDAISTNSSNIAEPSYANVASQSKYILQPKINITQLVSTTKSEMVH</sequence>
<dbReference type="Pfam" id="PF00628">
    <property type="entry name" value="PHD"/>
    <property type="match status" value="1"/>
</dbReference>
<reference evidence="5" key="1">
    <citation type="submission" date="2022-01" db="EMBL/GenBank/DDBJ databases">
        <authorList>
            <person name="King R."/>
        </authorList>
    </citation>
    <scope>NUCLEOTIDE SEQUENCE</scope>
</reference>
<keyword evidence="1" id="KW-0479">Metal-binding</keyword>
<keyword evidence="2" id="KW-0863">Zinc-finger</keyword>
<feature type="domain" description="PHD-type" evidence="4">
    <location>
        <begin position="3"/>
        <end position="47"/>
    </location>
</feature>
<evidence type="ECO:0000256" key="1">
    <source>
        <dbReference type="ARBA" id="ARBA00022723"/>
    </source>
</evidence>
<evidence type="ECO:0000259" key="4">
    <source>
        <dbReference type="Pfam" id="PF00628"/>
    </source>
</evidence>
<proteinExistence type="predicted"/>
<dbReference type="GO" id="GO:0008270">
    <property type="term" value="F:zinc ion binding"/>
    <property type="evidence" value="ECO:0007669"/>
    <property type="project" value="UniProtKB-KW"/>
</dbReference>
<keyword evidence="6" id="KW-1185">Reference proteome</keyword>
<organism evidence="5 6">
    <name type="scientific">Psylliodes chrysocephalus</name>
    <dbReference type="NCBI Taxonomy" id="3402493"/>
    <lineage>
        <taxon>Eukaryota</taxon>
        <taxon>Metazoa</taxon>
        <taxon>Ecdysozoa</taxon>
        <taxon>Arthropoda</taxon>
        <taxon>Hexapoda</taxon>
        <taxon>Insecta</taxon>
        <taxon>Pterygota</taxon>
        <taxon>Neoptera</taxon>
        <taxon>Endopterygota</taxon>
        <taxon>Coleoptera</taxon>
        <taxon>Polyphaga</taxon>
        <taxon>Cucujiformia</taxon>
        <taxon>Chrysomeloidea</taxon>
        <taxon>Chrysomelidae</taxon>
        <taxon>Galerucinae</taxon>
        <taxon>Alticini</taxon>
        <taxon>Psylliodes</taxon>
    </lineage>
</organism>
<accession>A0A9P0GDW6</accession>
<dbReference type="OrthoDB" id="6774308at2759"/>
<dbReference type="Gene3D" id="3.30.40.10">
    <property type="entry name" value="Zinc/RING finger domain, C3HC4 (zinc finger)"/>
    <property type="match status" value="1"/>
</dbReference>
<dbReference type="SUPFAM" id="SSF57903">
    <property type="entry name" value="FYVE/PHD zinc finger"/>
    <property type="match status" value="1"/>
</dbReference>
<evidence type="ECO:0000313" key="5">
    <source>
        <dbReference type="EMBL" id="CAH1112175.1"/>
    </source>
</evidence>
<keyword evidence="3" id="KW-0862">Zinc</keyword>
<name>A0A9P0GDW6_9CUCU</name>
<gene>
    <name evidence="5" type="ORF">PSYICH_LOCUS12316</name>
</gene>
<evidence type="ECO:0000256" key="2">
    <source>
        <dbReference type="ARBA" id="ARBA00022771"/>
    </source>
</evidence>
<dbReference type="InterPro" id="IPR011011">
    <property type="entry name" value="Znf_FYVE_PHD"/>
</dbReference>
<protein>
    <recommendedName>
        <fullName evidence="4">PHD-type domain-containing protein</fullName>
    </recommendedName>
</protein>
<evidence type="ECO:0000256" key="3">
    <source>
        <dbReference type="ARBA" id="ARBA00022833"/>
    </source>
</evidence>
<dbReference type="InterPro" id="IPR019787">
    <property type="entry name" value="Znf_PHD-finger"/>
</dbReference>
<dbReference type="Proteomes" id="UP001153636">
    <property type="component" value="Chromosome 6"/>
</dbReference>